<keyword evidence="2 8" id="KW-0853">WD repeat</keyword>
<evidence type="ECO:0000256" key="10">
    <source>
        <dbReference type="SAM" id="MobiDB-lite"/>
    </source>
</evidence>
<evidence type="ECO:0000256" key="5">
    <source>
        <dbReference type="ARBA" id="ARBA00023242"/>
    </source>
</evidence>
<evidence type="ECO:0000256" key="3">
    <source>
        <dbReference type="ARBA" id="ARBA00022694"/>
    </source>
</evidence>
<dbReference type="OrthoDB" id="8249012at2759"/>
<evidence type="ECO:0000256" key="2">
    <source>
        <dbReference type="ARBA" id="ARBA00022574"/>
    </source>
</evidence>
<proteinExistence type="inferred from homology"/>
<dbReference type="GO" id="GO:0006281">
    <property type="term" value="P:DNA repair"/>
    <property type="evidence" value="ECO:0007669"/>
    <property type="project" value="InterPro"/>
</dbReference>
<feature type="transmembrane region" description="Helical" evidence="11">
    <location>
        <begin position="6"/>
        <end position="27"/>
    </location>
</feature>
<dbReference type="GO" id="GO:0003824">
    <property type="term" value="F:catalytic activity"/>
    <property type="evidence" value="ECO:0007669"/>
    <property type="project" value="InterPro"/>
</dbReference>
<comment type="subunit">
    <text evidence="7">Forms a heterodimer with the catalytic subunit Mettl1. Interacts with mei-P26 and weakly interacts with bgcn; required for the function or formation of the mei-P26-bgcn-bam-sxl complex. Interacts with nanos; may be involved in mei-P26-dependent derepression of the BMP signaling pathway. Interacts with Myc; the interaction may be mediated by mei-P26 and may be involved in the regulation of ribosome biogenesis.</text>
</comment>
<comment type="pathway">
    <text evidence="8">tRNA modification; N(7)-methylguanine-tRNA biosynthesis.</text>
</comment>
<name>A0A3R7MFM2_PENVA</name>
<evidence type="ECO:0000256" key="7">
    <source>
        <dbReference type="ARBA" id="ARBA00093542"/>
    </source>
</evidence>
<dbReference type="AlphaFoldDB" id="A0A3R7MFM2"/>
<dbReference type="EMBL" id="QCYY01001811">
    <property type="protein sequence ID" value="ROT75073.1"/>
    <property type="molecule type" value="Genomic_DNA"/>
</dbReference>
<dbReference type="GO" id="GO:0005829">
    <property type="term" value="C:cytosol"/>
    <property type="evidence" value="ECO:0007669"/>
    <property type="project" value="TreeGrafter"/>
</dbReference>
<comment type="similarity">
    <text evidence="8">Belongs to the WD repeat TRM82 family.</text>
</comment>
<evidence type="ECO:0000256" key="4">
    <source>
        <dbReference type="ARBA" id="ARBA00022737"/>
    </source>
</evidence>
<feature type="compositionally biased region" description="Polar residues" evidence="10">
    <location>
        <begin position="317"/>
        <end position="334"/>
    </location>
</feature>
<dbReference type="InterPro" id="IPR036322">
    <property type="entry name" value="WD40_repeat_dom_sf"/>
</dbReference>
<evidence type="ECO:0000313" key="12">
    <source>
        <dbReference type="EMBL" id="ROT75073.1"/>
    </source>
</evidence>
<organism evidence="12 13">
    <name type="scientific">Penaeus vannamei</name>
    <name type="common">Whiteleg shrimp</name>
    <name type="synonym">Litopenaeus vannamei</name>
    <dbReference type="NCBI Taxonomy" id="6689"/>
    <lineage>
        <taxon>Eukaryota</taxon>
        <taxon>Metazoa</taxon>
        <taxon>Ecdysozoa</taxon>
        <taxon>Arthropoda</taxon>
        <taxon>Crustacea</taxon>
        <taxon>Multicrustacea</taxon>
        <taxon>Malacostraca</taxon>
        <taxon>Eumalacostraca</taxon>
        <taxon>Eucarida</taxon>
        <taxon>Decapoda</taxon>
        <taxon>Dendrobranchiata</taxon>
        <taxon>Penaeoidea</taxon>
        <taxon>Penaeidae</taxon>
        <taxon>Penaeus</taxon>
    </lineage>
</organism>
<comment type="caution">
    <text evidence="12">The sequence shown here is derived from an EMBL/GenBank/DDBJ whole genome shotgun (WGS) entry which is preliminary data.</text>
</comment>
<dbReference type="GO" id="GO:0005634">
    <property type="term" value="C:nucleus"/>
    <property type="evidence" value="ECO:0007669"/>
    <property type="project" value="UniProtKB-SubCell"/>
</dbReference>
<evidence type="ECO:0000313" key="13">
    <source>
        <dbReference type="Proteomes" id="UP000283509"/>
    </source>
</evidence>
<evidence type="ECO:0000256" key="6">
    <source>
        <dbReference type="ARBA" id="ARBA00093337"/>
    </source>
</evidence>
<reference evidence="12 13" key="2">
    <citation type="submission" date="2019-01" db="EMBL/GenBank/DDBJ databases">
        <title>The decoding of complex shrimp genome reveals the adaptation for benthos swimmer, frequently molting mechanism and breeding impact on genome.</title>
        <authorList>
            <person name="Sun Y."/>
            <person name="Gao Y."/>
            <person name="Yu Y."/>
        </authorList>
    </citation>
    <scope>NUCLEOTIDE SEQUENCE [LARGE SCALE GENOMIC DNA]</scope>
    <source>
        <tissue evidence="12">Muscle</tissue>
    </source>
</reference>
<keyword evidence="5 8" id="KW-0539">Nucleus</keyword>
<accession>A0A3R7MFM2</accession>
<comment type="function">
    <text evidence="8">Required for the formation of N(7)-methylguanine at position 46 (m7G46) in tRNA. In the complex, it is required to stabilize and induce conformational changes of the catalytic subunit.</text>
</comment>
<dbReference type="PANTHER" id="PTHR16288">
    <property type="entry name" value="WD40 REPEAT PROTEIN 4"/>
    <property type="match status" value="1"/>
</dbReference>
<dbReference type="GO" id="GO:0106004">
    <property type="term" value="P:tRNA (guanine-N7)-methylation"/>
    <property type="evidence" value="ECO:0007669"/>
    <property type="project" value="UniProtKB-UniRule"/>
</dbReference>
<keyword evidence="4 8" id="KW-0677">Repeat</keyword>
<keyword evidence="3 8" id="KW-0819">tRNA processing</keyword>
<evidence type="ECO:0000256" key="8">
    <source>
        <dbReference type="HAMAP-Rule" id="MF_03056"/>
    </source>
</evidence>
<keyword evidence="11" id="KW-1133">Transmembrane helix</keyword>
<comment type="function">
    <text evidence="6">Required for the Mettl1-dependent formation of N(7)-methylguanine at position 46 (m7G46) in tRNA. In the Mettl1-wuho methyltransferase complex, it is required to stabilize and induce conformational changes of the catalytic subunit. Required for binding of nanos mRNA and repression of translation by the mei-P26-bgcn-bam-sxl complex. May cooperate with mei-P26 and nanos to derepress the BMP signaling pathway. May cooperate with mei-P26 to suppress expression of a subset of microRNAs. May cooperate with mei-P26 to regulate bam expression levels in germline cells during gametogenesis. Required to promote mitosis to meiosis transition during gametogenesis. May regulate germline cell division in part by regulating ribosome biogenesis.</text>
</comment>
<dbReference type="InterPro" id="IPR001680">
    <property type="entry name" value="WD40_rpt"/>
</dbReference>
<reference evidence="12 13" key="1">
    <citation type="submission" date="2018-04" db="EMBL/GenBank/DDBJ databases">
        <authorList>
            <person name="Zhang X."/>
            <person name="Yuan J."/>
            <person name="Li F."/>
            <person name="Xiang J."/>
        </authorList>
    </citation>
    <scope>NUCLEOTIDE SEQUENCE [LARGE SCALE GENOMIC DNA]</scope>
    <source>
        <tissue evidence="12">Muscle</tissue>
    </source>
</reference>
<evidence type="ECO:0000256" key="9">
    <source>
        <dbReference type="PROSITE-ProRule" id="PRU00221"/>
    </source>
</evidence>
<comment type="subcellular location">
    <subcellularLocation>
        <location evidence="1 8">Nucleus</location>
    </subcellularLocation>
</comment>
<dbReference type="InterPro" id="IPR028884">
    <property type="entry name" value="Trm82"/>
</dbReference>
<dbReference type="Pfam" id="PF00400">
    <property type="entry name" value="WD40"/>
    <property type="match status" value="2"/>
</dbReference>
<evidence type="ECO:0000256" key="11">
    <source>
        <dbReference type="SAM" id="Phobius"/>
    </source>
</evidence>
<sequence>MAGMSHHFLCLLSPSFIPVFLYIVSVLKRGAQLVFRKVPRMPTTTEFLNSSTPEEFKALLTVYHDALQIKAMLKNKKQGESLESLDKWYQEELGEAVASRSPPHMIRKELVRLMDWKLSRGKFRPRLIQLSESNEESLVKSATEKGIKLAQAGKIEEAIEALVVLKGVGPATASAVLAVCVPEKCCFFADEVAHAIPALSKLKYTNSEYILLNTELTNCAARLNNESGNGCEKENNEDQWTPHRVELAVWTHSLLTHNKPKLLDSPCATCSQTSTNMGRIETSQNLVVICCSKTVLVYDRRNDASRTLNLDIPETPVESNKATDNDETTAQGSKNQVVCARISDDEKYVAVACEPKTVTVWCTQSWSLQHTHNLVKRPVSVDISTDSKVILVADKTGDVYHFPLKGGELEVTSVCDDKQEMSPESESQGNGEEKSNVPALLGHLSMLLDVVISQDSRFVITCDRDEKIRVSHYPNSYNIQSFCLGHREFVTQIDLLPNHGNLLLSCSGDGTLRLWEYEKGQCVAVMDTREHTSPILHHFTKYSEERIKQSAEATRYLPDYPPLRCFALYPCAEDEYLVATVLDKIPSVLLYKIIDRKFNYLSTTSLEGLPLALTWLNAETLLVQEESDEQPLSVYQCEADRLSRLKEHTLISVGLDHKHLFSEGGPGGVNMDILYKQRYDNVADYLKKKEERIALAKAVEAGLVPQPPKKGRWE</sequence>
<dbReference type="GO" id="GO:0043527">
    <property type="term" value="C:tRNA methyltransferase complex"/>
    <property type="evidence" value="ECO:0007669"/>
    <property type="project" value="TreeGrafter"/>
</dbReference>
<dbReference type="SUPFAM" id="SSF50978">
    <property type="entry name" value="WD40 repeat-like"/>
    <property type="match status" value="1"/>
</dbReference>
<dbReference type="InterPro" id="IPR011257">
    <property type="entry name" value="DNA_glycosylase"/>
</dbReference>
<dbReference type="InterPro" id="IPR015943">
    <property type="entry name" value="WD40/YVTN_repeat-like_dom_sf"/>
</dbReference>
<dbReference type="Gene3D" id="2.130.10.10">
    <property type="entry name" value="YVTN repeat-like/Quinoprotein amine dehydrogenase"/>
    <property type="match status" value="2"/>
</dbReference>
<gene>
    <name evidence="12" type="ORF">C7M84_006359</name>
</gene>
<keyword evidence="11" id="KW-0812">Transmembrane</keyword>
<dbReference type="Proteomes" id="UP000283509">
    <property type="component" value="Unassembled WGS sequence"/>
</dbReference>
<keyword evidence="13" id="KW-1185">Reference proteome</keyword>
<dbReference type="PROSITE" id="PS50082">
    <property type="entry name" value="WD_REPEATS_2"/>
    <property type="match status" value="1"/>
</dbReference>
<feature type="repeat" description="WD" evidence="9">
    <location>
        <begin position="483"/>
        <end position="525"/>
    </location>
</feature>
<dbReference type="SUPFAM" id="SSF48150">
    <property type="entry name" value="DNA-glycosylase"/>
    <property type="match status" value="1"/>
</dbReference>
<dbReference type="STRING" id="6689.A0A3R7MFM2"/>
<protein>
    <recommendedName>
        <fullName evidence="8">tRNA (guanine-N(7)-)-methyltransferase non-catalytic subunit</fullName>
    </recommendedName>
    <alternativeName>
        <fullName evidence="8">WD repeat-containing protein 4 homolog</fullName>
    </alternativeName>
</protein>
<dbReference type="HAMAP" id="MF_03056">
    <property type="entry name" value="TRM82"/>
    <property type="match status" value="1"/>
</dbReference>
<feature type="region of interest" description="Disordered" evidence="10">
    <location>
        <begin position="315"/>
        <end position="334"/>
    </location>
</feature>
<keyword evidence="11" id="KW-0472">Membrane</keyword>
<dbReference type="UniPathway" id="UPA00989"/>
<dbReference type="SMART" id="SM00320">
    <property type="entry name" value="WD40"/>
    <property type="match status" value="3"/>
</dbReference>
<evidence type="ECO:0000256" key="1">
    <source>
        <dbReference type="ARBA" id="ARBA00004123"/>
    </source>
</evidence>
<dbReference type="PROSITE" id="PS50294">
    <property type="entry name" value="WD_REPEATS_REGION"/>
    <property type="match status" value="1"/>
</dbReference>
<dbReference type="PANTHER" id="PTHR16288:SF0">
    <property type="entry name" value="TRNA (GUANINE-N(7)-)-METHYLTRANSFERASE NON-CATALYTIC SUBUNIT WDR4"/>
    <property type="match status" value="1"/>
</dbReference>